<evidence type="ECO:0000313" key="2">
    <source>
        <dbReference type="Proteomes" id="UP001152300"/>
    </source>
</evidence>
<dbReference type="PANTHER" id="PTHR42749">
    <property type="entry name" value="CELL SHAPE-DETERMINING PROTEIN MREB"/>
    <property type="match status" value="1"/>
</dbReference>
<dbReference type="EMBL" id="JAPEIS010000001">
    <property type="protein sequence ID" value="KAJ8070705.1"/>
    <property type="molecule type" value="Genomic_DNA"/>
</dbReference>
<name>A0A9X0AXV6_9HELO</name>
<sequence>MYSWRPRNILGQIKVPTEDAKLRDFYDRAERIMTEGVFIPDGIQIIDIYFDVDANTENLNLLLINICIPNTNAKTYISETGPWNFASEYRTIGAIDLELILAKIKIGALRKVAKKSLRRLWLRFGIEVGIDINTTVSWISNGYQIKADGDFNSTRLASKNLELPSQLLANEFRDPI</sequence>
<dbReference type="OrthoDB" id="3473645at2759"/>
<gene>
    <name evidence="1" type="ORF">OCU04_001076</name>
</gene>
<reference evidence="1" key="1">
    <citation type="submission" date="2022-11" db="EMBL/GenBank/DDBJ databases">
        <title>Genome Resource of Sclerotinia nivalis Strain SnTB1, a Plant Pathogen Isolated from American Ginseng.</title>
        <authorList>
            <person name="Fan S."/>
        </authorList>
    </citation>
    <scope>NUCLEOTIDE SEQUENCE</scope>
    <source>
        <strain evidence="1">SnTB1</strain>
    </source>
</reference>
<dbReference type="Proteomes" id="UP001152300">
    <property type="component" value="Unassembled WGS sequence"/>
</dbReference>
<protein>
    <submittedName>
        <fullName evidence="1">Uncharacterized protein</fullName>
    </submittedName>
</protein>
<comment type="caution">
    <text evidence="1">The sequence shown here is derived from an EMBL/GenBank/DDBJ whole genome shotgun (WGS) entry which is preliminary data.</text>
</comment>
<proteinExistence type="predicted"/>
<dbReference type="AlphaFoldDB" id="A0A9X0AXV6"/>
<evidence type="ECO:0000313" key="1">
    <source>
        <dbReference type="EMBL" id="KAJ8070705.1"/>
    </source>
</evidence>
<dbReference type="PANTHER" id="PTHR42749:SF1">
    <property type="entry name" value="CELL SHAPE-DETERMINING PROTEIN MREB"/>
    <property type="match status" value="1"/>
</dbReference>
<accession>A0A9X0AXV6</accession>
<organism evidence="1 2">
    <name type="scientific">Sclerotinia nivalis</name>
    <dbReference type="NCBI Taxonomy" id="352851"/>
    <lineage>
        <taxon>Eukaryota</taxon>
        <taxon>Fungi</taxon>
        <taxon>Dikarya</taxon>
        <taxon>Ascomycota</taxon>
        <taxon>Pezizomycotina</taxon>
        <taxon>Leotiomycetes</taxon>
        <taxon>Helotiales</taxon>
        <taxon>Sclerotiniaceae</taxon>
        <taxon>Sclerotinia</taxon>
    </lineage>
</organism>
<keyword evidence="2" id="KW-1185">Reference proteome</keyword>